<evidence type="ECO:0000313" key="2">
    <source>
        <dbReference type="EMBL" id="KKL66787.1"/>
    </source>
</evidence>
<feature type="region of interest" description="Disordered" evidence="1">
    <location>
        <begin position="103"/>
        <end position="129"/>
    </location>
</feature>
<evidence type="ECO:0000256" key="1">
    <source>
        <dbReference type="SAM" id="MobiDB-lite"/>
    </source>
</evidence>
<protein>
    <submittedName>
        <fullName evidence="2">Uncharacterized protein</fullName>
    </submittedName>
</protein>
<dbReference type="EMBL" id="LAZR01027094">
    <property type="protein sequence ID" value="KKL66787.1"/>
    <property type="molecule type" value="Genomic_DNA"/>
</dbReference>
<name>A0A0F9GUL2_9ZZZZ</name>
<organism evidence="2">
    <name type="scientific">marine sediment metagenome</name>
    <dbReference type="NCBI Taxonomy" id="412755"/>
    <lineage>
        <taxon>unclassified sequences</taxon>
        <taxon>metagenomes</taxon>
        <taxon>ecological metagenomes</taxon>
    </lineage>
</organism>
<comment type="caution">
    <text evidence="2">The sequence shown here is derived from an EMBL/GenBank/DDBJ whole genome shotgun (WGS) entry which is preliminary data.</text>
</comment>
<gene>
    <name evidence="2" type="ORF">LCGC14_2141510</name>
</gene>
<reference evidence="2" key="1">
    <citation type="journal article" date="2015" name="Nature">
        <title>Complex archaea that bridge the gap between prokaryotes and eukaryotes.</title>
        <authorList>
            <person name="Spang A."/>
            <person name="Saw J.H."/>
            <person name="Jorgensen S.L."/>
            <person name="Zaremba-Niedzwiedzka K."/>
            <person name="Martijn J."/>
            <person name="Lind A.E."/>
            <person name="van Eijk R."/>
            <person name="Schleper C."/>
            <person name="Guy L."/>
            <person name="Ettema T.J."/>
        </authorList>
    </citation>
    <scope>NUCLEOTIDE SEQUENCE</scope>
</reference>
<feature type="region of interest" description="Disordered" evidence="1">
    <location>
        <begin position="62"/>
        <end position="86"/>
    </location>
</feature>
<sequence>MLKIQTDRTKAMDYGPRLNQVGARLKAPMYHELMSTLGVMDNTNLRVKLRFITLQEVSNGQDDVLPRQAPQNNYDNINAPPRVAEHDPIKGRSAELIIFDDPRVPVGPELSTQPSTPAPSDKDTAIGVDDYIELDLT</sequence>
<dbReference type="AlphaFoldDB" id="A0A0F9GUL2"/>
<accession>A0A0F9GUL2</accession>
<proteinExistence type="predicted"/>